<dbReference type="CDD" id="cd02205">
    <property type="entry name" value="CBS_pair_SF"/>
    <property type="match status" value="1"/>
</dbReference>
<comment type="caution">
    <text evidence="4">The sequence shown here is derived from an EMBL/GenBank/DDBJ whole genome shotgun (WGS) entry which is preliminary data.</text>
</comment>
<keyword evidence="1" id="KW-0677">Repeat</keyword>
<gene>
    <name evidence="4" type="ORF">BTN85_0641</name>
</gene>
<dbReference type="InParanoid" id="A0A1Q6DUX7"/>
<dbReference type="PANTHER" id="PTHR48108:SF26">
    <property type="entry name" value="CBS DOMAIN-CONTAINING PROTEIN DDB_G0289609"/>
    <property type="match status" value="1"/>
</dbReference>
<proteinExistence type="predicted"/>
<dbReference type="Gene3D" id="3.10.580.10">
    <property type="entry name" value="CBS-domain"/>
    <property type="match status" value="2"/>
</dbReference>
<evidence type="ECO:0000313" key="5">
    <source>
        <dbReference type="Proteomes" id="UP000185744"/>
    </source>
</evidence>
<dbReference type="EMBL" id="MSDW01000001">
    <property type="protein sequence ID" value="OKY78156.1"/>
    <property type="molecule type" value="Genomic_DNA"/>
</dbReference>
<dbReference type="AlphaFoldDB" id="A0A1Q6DUX7"/>
<organism evidence="4 5">
    <name type="scientific">Methanohalarchaeum thermophilum</name>
    <dbReference type="NCBI Taxonomy" id="1903181"/>
    <lineage>
        <taxon>Archaea</taxon>
        <taxon>Methanobacteriati</taxon>
        <taxon>Methanobacteriota</taxon>
        <taxon>Methanonatronarchaeia</taxon>
        <taxon>Methanonatronarchaeales</taxon>
        <taxon>Methanonatronarchaeaceae</taxon>
        <taxon>Candidatus Methanohalarchaeum</taxon>
    </lineage>
</organism>
<evidence type="ECO:0000313" key="4">
    <source>
        <dbReference type="EMBL" id="OKY78156.1"/>
    </source>
</evidence>
<dbReference type="Pfam" id="PF00571">
    <property type="entry name" value="CBS"/>
    <property type="match status" value="2"/>
</dbReference>
<dbReference type="PROSITE" id="PS51371">
    <property type="entry name" value="CBS"/>
    <property type="match status" value="2"/>
</dbReference>
<accession>A0A1Q6DUX7</accession>
<name>A0A1Q6DUX7_METT1</name>
<dbReference type="InterPro" id="IPR000644">
    <property type="entry name" value="CBS_dom"/>
</dbReference>
<evidence type="ECO:0000256" key="2">
    <source>
        <dbReference type="PROSITE-ProRule" id="PRU00703"/>
    </source>
</evidence>
<dbReference type="InterPro" id="IPR046342">
    <property type="entry name" value="CBS_dom_sf"/>
</dbReference>
<sequence length="126" mass="14480">MKVVEVMDENITTIRSDVSIGKAIERILEENIHFFVVMDGEESVGVLTVTDCLDFYLNNDHGKIVEDYMTPHILYISEDKELKDAAKFFKKSKVDNLPVVEELEGERNIIGILNRFDVLQAFRDVN</sequence>
<protein>
    <submittedName>
        <fullName evidence="4">CBS domain containing protein</fullName>
    </submittedName>
</protein>
<evidence type="ECO:0000256" key="1">
    <source>
        <dbReference type="ARBA" id="ARBA00022737"/>
    </source>
</evidence>
<evidence type="ECO:0000259" key="3">
    <source>
        <dbReference type="PROSITE" id="PS51371"/>
    </source>
</evidence>
<dbReference type="SUPFAM" id="SSF54631">
    <property type="entry name" value="CBS-domain pair"/>
    <property type="match status" value="1"/>
</dbReference>
<dbReference type="STRING" id="1903181.BTN85_0641"/>
<dbReference type="InterPro" id="IPR051462">
    <property type="entry name" value="CBS_domain-containing"/>
</dbReference>
<dbReference type="PANTHER" id="PTHR48108">
    <property type="entry name" value="CBS DOMAIN-CONTAINING PROTEIN CBSX2, CHLOROPLASTIC"/>
    <property type="match status" value="1"/>
</dbReference>
<dbReference type="Proteomes" id="UP000185744">
    <property type="component" value="Unassembled WGS sequence"/>
</dbReference>
<feature type="domain" description="CBS" evidence="3">
    <location>
        <begin position="69"/>
        <end position="126"/>
    </location>
</feature>
<dbReference type="SMART" id="SM00116">
    <property type="entry name" value="CBS"/>
    <property type="match status" value="2"/>
</dbReference>
<reference evidence="4" key="1">
    <citation type="submission" date="2016-12" db="EMBL/GenBank/DDBJ databases">
        <title>Discovery of methanogenic haloarchaea.</title>
        <authorList>
            <person name="Sorokin D.Y."/>
            <person name="Makarova K.S."/>
            <person name="Abbas B."/>
            <person name="Ferrer M."/>
            <person name="Golyshin P.N."/>
        </authorList>
    </citation>
    <scope>NUCLEOTIDE SEQUENCE [LARGE SCALE GENOMIC DNA]</scope>
    <source>
        <strain evidence="4">HMET1</strain>
    </source>
</reference>
<keyword evidence="2" id="KW-0129">CBS domain</keyword>
<feature type="domain" description="CBS" evidence="3">
    <location>
        <begin position="7"/>
        <end position="64"/>
    </location>
</feature>
<keyword evidence="5" id="KW-1185">Reference proteome</keyword>